<dbReference type="RefSeq" id="WP_058848585.1">
    <property type="nucleotide sequence ID" value="NZ_LOCL01000034.1"/>
</dbReference>
<dbReference type="AlphaFoldDB" id="A0A0W7X3Q7"/>
<feature type="region of interest" description="Disordered" evidence="1">
    <location>
        <begin position="340"/>
        <end position="360"/>
    </location>
</feature>
<dbReference type="Proteomes" id="UP000054804">
    <property type="component" value="Unassembled WGS sequence"/>
</dbReference>
<comment type="caution">
    <text evidence="2">The sequence shown here is derived from an EMBL/GenBank/DDBJ whole genome shotgun (WGS) entry which is preliminary data.</text>
</comment>
<gene>
    <name evidence="2" type="ORF">AT728_16055</name>
</gene>
<name>A0A0W7X3Q7_9ACTN</name>
<evidence type="ECO:0000313" key="2">
    <source>
        <dbReference type="EMBL" id="KUF17322.1"/>
    </source>
</evidence>
<sequence>MARIRTIKPEAFESEDLASVSVTAERTFFGLLTQADDSGRHRDHPAIIAGRLWALRPEHSATHVAQDLEELAAAGLICRYTGCDGRNWLHIVTWERHQKIDRPSASRLPRCPQHQAAHKCGGCGAASCPDTTTPFMVQAVSVTPRRALGEDSSKAREALARPPEAGIGDTSGPSAPPPVPAQPVAARTRNASGPPSHRPIVSAGQSDFIEGSVSPRGNLDEASSSGSRILDPRSFLTGREAPAPDACPGVSAKQLVAEYVRDCRRRPPEDFLGHLGRKINALLDERFEADDIRAALERLRAKGLNPSVLPSLVNELVNAPPQPTDGLSSASGAGPWAHTASPYTPYLNPAPGPTTFGGRL</sequence>
<proteinExistence type="predicted"/>
<feature type="region of interest" description="Disordered" evidence="1">
    <location>
        <begin position="145"/>
        <end position="232"/>
    </location>
</feature>
<feature type="compositionally biased region" description="Basic and acidic residues" evidence="1">
    <location>
        <begin position="147"/>
        <end position="159"/>
    </location>
</feature>
<keyword evidence="3" id="KW-1185">Reference proteome</keyword>
<evidence type="ECO:0000256" key="1">
    <source>
        <dbReference type="SAM" id="MobiDB-lite"/>
    </source>
</evidence>
<accession>A0A0W7X3Q7</accession>
<evidence type="ECO:0000313" key="3">
    <source>
        <dbReference type="Proteomes" id="UP000054804"/>
    </source>
</evidence>
<reference evidence="2 3" key="1">
    <citation type="submission" date="2015-12" db="EMBL/GenBank/DDBJ databases">
        <title>Draft genome sequence of Streptomyces silvensis ATCC 53525, a producer of novel hormone antagonists.</title>
        <authorList>
            <person name="Johnston C.W."/>
            <person name="Li Y."/>
            <person name="Magarvey N.A."/>
        </authorList>
    </citation>
    <scope>NUCLEOTIDE SEQUENCE [LARGE SCALE GENOMIC DNA]</scope>
    <source>
        <strain evidence="2 3">ATCC 53525</strain>
    </source>
</reference>
<protein>
    <recommendedName>
        <fullName evidence="4">Phage or prophage related protein</fullName>
    </recommendedName>
</protein>
<evidence type="ECO:0008006" key="4">
    <source>
        <dbReference type="Google" id="ProtNLM"/>
    </source>
</evidence>
<organism evidence="2 3">
    <name type="scientific">Streptomyces silvensis</name>
    <dbReference type="NCBI Taxonomy" id="1765722"/>
    <lineage>
        <taxon>Bacteria</taxon>
        <taxon>Bacillati</taxon>
        <taxon>Actinomycetota</taxon>
        <taxon>Actinomycetes</taxon>
        <taxon>Kitasatosporales</taxon>
        <taxon>Streptomycetaceae</taxon>
        <taxon>Streptomyces</taxon>
    </lineage>
</organism>
<dbReference type="EMBL" id="LOCL01000034">
    <property type="protein sequence ID" value="KUF17322.1"/>
    <property type="molecule type" value="Genomic_DNA"/>
</dbReference>